<dbReference type="PANTHER" id="PTHR47396">
    <property type="entry name" value="TYPE I RESTRICTION ENZYME ECOKI R PROTEIN"/>
    <property type="match status" value="1"/>
</dbReference>
<dbReference type="AlphaFoldDB" id="W0UX58"/>
<dbReference type="GO" id="GO:0016787">
    <property type="term" value="F:hydrolase activity"/>
    <property type="evidence" value="ECO:0007669"/>
    <property type="project" value="InterPro"/>
</dbReference>
<dbReference type="InterPro" id="IPR001650">
    <property type="entry name" value="Helicase_C-like"/>
</dbReference>
<dbReference type="PANTHER" id="PTHR47396:SF1">
    <property type="entry name" value="ATP-DEPENDENT HELICASE IRC3-RELATED"/>
    <property type="match status" value="1"/>
</dbReference>
<dbReference type="STRING" id="1349767.GJA_454"/>
<dbReference type="HOGENOM" id="CLU_299136_0_0_4"/>
<feature type="domain" description="Helicase C-terminal" evidence="2">
    <location>
        <begin position="198"/>
        <end position="346"/>
    </location>
</feature>
<dbReference type="Gene3D" id="3.40.50.300">
    <property type="entry name" value="P-loop containing nucleotide triphosphate hydrolases"/>
    <property type="match status" value="2"/>
</dbReference>
<dbReference type="EMBL" id="HG322949">
    <property type="protein sequence ID" value="CDG81114.1"/>
    <property type="molecule type" value="Genomic_DNA"/>
</dbReference>
<dbReference type="Pfam" id="PF00271">
    <property type="entry name" value="Helicase_C"/>
    <property type="match status" value="1"/>
</dbReference>
<sequence length="995" mass="110879">MSIQNALLYTQTPFSEHDHKSCLISLPTGAGKSGVIAVLAHHVDQSRILVLCHRRAVCDQLAKEISGGFFTKTCPAAPIPMRPVFRSIENTDANGIYVTTFQMLNSLSSDRLEEIKQFFDLIIIDEGHSEPSPVWRTLVRGTSAHKIVITATPYRNDLFQFDVSPTASYVYTFSEALADQVLSEPAFATVAQENILHSVLKFLDEFPTAKCIVKCKSFEKVEYFFNLFNQHVPTLAIHQRYTNDTRDNVKTAVPKALSDSVFRVLVHQHKLDEGVDIPAAKLMVLTYPLGSGRELVQTVGRVVRTFDGLHPVVLEFDHPTNFAMWSSYRDFDSSLQSVNGVSKFLASLNTGRLIELYLDAFPEFSYHENRFVGKFDINSFDPDKALSIPTASICFLHSQVGFALPQAADTLYWRATNQGELCKVFKSNSTEIIIVLSVAFNKSRFLSNELFFEPSLEIVLLRQLANGIVAVFDSRGRTYSSDAELNFGSPLEQSKLLKVMTRGASIRPKEASTRSINSARKRPEAMVIKGENLDDLGGQQQFAAYRMSTIKCDTLDNQGNKSGSYYIGVDAGRISDHKDRQFSLADLDEWFEMIEKCLASDVEASGRILNSFSKPIIPTDALMAESVVFDFSIYEKPIEFLVNGIKFELDNSFLYYQYDSKFVLSNGVEACNVSINIIAEYPYVEFVTESDIEIIGFDESFGFEKFLIRSLHKILFKNGITYAGGRFYELRLPTQDGFVVANSELSGVLIAIPGLLQDGLTEKGHVDGIIQTSADEFSLNSVFYIIDKLKNYSLPNPTISELGPFYSHIAAADFILCSDMGTEPADFVISSPEKLVYVHVKCGTSAQRPQSSAGALAEVGSQATKNLEMLVSGDRNLKAANWTNLLADWPEPAAPQRLANRIRLFEGRRFDSTVDALEPALEQLWAVIAARRRSVGVRKEVWIIAANSFSISDFETQMRLGVGGRSESLQAYQLLQGWMSAASNLDAEVKIFVSR</sequence>
<dbReference type="GO" id="GO:0005829">
    <property type="term" value="C:cytosol"/>
    <property type="evidence" value="ECO:0007669"/>
    <property type="project" value="TreeGrafter"/>
</dbReference>
<accession>W0UX58</accession>
<dbReference type="Proteomes" id="UP000027604">
    <property type="component" value="Chromosome I"/>
</dbReference>
<reference evidence="3 4" key="1">
    <citation type="journal article" date="2015" name="Genome Announc.">
        <title>Genome Sequence of Mushroom Soft-Rot Pathogen Janthinobacterium agaricidamnosum.</title>
        <authorList>
            <person name="Graupner K."/>
            <person name="Lackner G."/>
            <person name="Hertweck C."/>
        </authorList>
    </citation>
    <scope>NUCLEOTIDE SEQUENCE [LARGE SCALE GENOMIC DNA]</scope>
    <source>
        <strain evidence="4">NBRC 102515 / DSM 9628</strain>
    </source>
</reference>
<dbReference type="InterPro" id="IPR014001">
    <property type="entry name" value="Helicase_ATP-bd"/>
</dbReference>
<dbReference type="PATRIC" id="fig|1349767.4.peg.2167"/>
<organism evidence="3 4">
    <name type="scientific">Janthinobacterium agaricidamnosum NBRC 102515 = DSM 9628</name>
    <dbReference type="NCBI Taxonomy" id="1349767"/>
    <lineage>
        <taxon>Bacteria</taxon>
        <taxon>Pseudomonadati</taxon>
        <taxon>Pseudomonadota</taxon>
        <taxon>Betaproteobacteria</taxon>
        <taxon>Burkholderiales</taxon>
        <taxon>Oxalobacteraceae</taxon>
        <taxon>Janthinobacterium</taxon>
    </lineage>
</organism>
<dbReference type="SUPFAM" id="SSF52540">
    <property type="entry name" value="P-loop containing nucleoside triphosphate hydrolases"/>
    <property type="match status" value="1"/>
</dbReference>
<dbReference type="KEGG" id="jag:GJA_454"/>
<dbReference type="PROSITE" id="PS51194">
    <property type="entry name" value="HELICASE_CTER"/>
    <property type="match status" value="1"/>
</dbReference>
<name>W0UX58_9BURK</name>
<evidence type="ECO:0000313" key="4">
    <source>
        <dbReference type="Proteomes" id="UP000027604"/>
    </source>
</evidence>
<dbReference type="PROSITE" id="PS51192">
    <property type="entry name" value="HELICASE_ATP_BIND_1"/>
    <property type="match status" value="1"/>
</dbReference>
<dbReference type="Pfam" id="PF04851">
    <property type="entry name" value="ResIII"/>
    <property type="match status" value="1"/>
</dbReference>
<evidence type="ECO:0000313" key="3">
    <source>
        <dbReference type="EMBL" id="CDG81114.1"/>
    </source>
</evidence>
<evidence type="ECO:0000259" key="2">
    <source>
        <dbReference type="PROSITE" id="PS51194"/>
    </source>
</evidence>
<evidence type="ECO:0000259" key="1">
    <source>
        <dbReference type="PROSITE" id="PS51192"/>
    </source>
</evidence>
<keyword evidence="4" id="KW-1185">Reference proteome</keyword>
<dbReference type="GO" id="GO:0005524">
    <property type="term" value="F:ATP binding"/>
    <property type="evidence" value="ECO:0007669"/>
    <property type="project" value="InterPro"/>
</dbReference>
<protein>
    <submittedName>
        <fullName evidence="3">Type III restriction enzyme, res subunit</fullName>
    </submittedName>
</protein>
<dbReference type="InterPro" id="IPR006935">
    <property type="entry name" value="Helicase/UvrB_N"/>
</dbReference>
<proteinExistence type="predicted"/>
<dbReference type="SMART" id="SM00487">
    <property type="entry name" value="DEXDc"/>
    <property type="match status" value="1"/>
</dbReference>
<gene>
    <name evidence="3" type="ORF">GJA_454</name>
</gene>
<dbReference type="GO" id="GO:0003677">
    <property type="term" value="F:DNA binding"/>
    <property type="evidence" value="ECO:0007669"/>
    <property type="project" value="InterPro"/>
</dbReference>
<dbReference type="eggNOG" id="COG1061">
    <property type="taxonomic scope" value="Bacteria"/>
</dbReference>
<feature type="domain" description="Helicase ATP-binding" evidence="1">
    <location>
        <begin position="13"/>
        <end position="158"/>
    </location>
</feature>
<dbReference type="InterPro" id="IPR050742">
    <property type="entry name" value="Helicase_Restrict-Modif_Enz"/>
</dbReference>
<dbReference type="InterPro" id="IPR027417">
    <property type="entry name" value="P-loop_NTPase"/>
</dbReference>